<dbReference type="InterPro" id="IPR021133">
    <property type="entry name" value="HEAT_type_2"/>
</dbReference>
<feature type="repeat" description="HEAT" evidence="1">
    <location>
        <begin position="996"/>
        <end position="1034"/>
    </location>
</feature>
<evidence type="ECO:0000256" key="3">
    <source>
        <dbReference type="SAM" id="MobiDB-lite"/>
    </source>
</evidence>
<reference evidence="4" key="1">
    <citation type="journal article" date="2023" name="G3 (Bethesda)">
        <title>Whole genome assembly and annotation of the endangered Caribbean coral Acropora cervicornis.</title>
        <authorList>
            <person name="Selwyn J.D."/>
            <person name="Vollmer S.V."/>
        </authorList>
    </citation>
    <scope>NUCLEOTIDE SEQUENCE</scope>
    <source>
        <strain evidence="4">K2</strain>
    </source>
</reference>
<protein>
    <submittedName>
        <fullName evidence="4">RAB11-binding protein RELCH</fullName>
    </submittedName>
</protein>
<accession>A0AAD9V386</accession>
<dbReference type="InterPro" id="IPR016024">
    <property type="entry name" value="ARM-type_fold"/>
</dbReference>
<feature type="compositionally biased region" description="Polar residues" evidence="3">
    <location>
        <begin position="144"/>
        <end position="156"/>
    </location>
</feature>
<organism evidence="4 5">
    <name type="scientific">Acropora cervicornis</name>
    <name type="common">Staghorn coral</name>
    <dbReference type="NCBI Taxonomy" id="6130"/>
    <lineage>
        <taxon>Eukaryota</taxon>
        <taxon>Metazoa</taxon>
        <taxon>Cnidaria</taxon>
        <taxon>Anthozoa</taxon>
        <taxon>Hexacorallia</taxon>
        <taxon>Scleractinia</taxon>
        <taxon>Astrocoeniina</taxon>
        <taxon>Acroporidae</taxon>
        <taxon>Acropora</taxon>
    </lineage>
</organism>
<dbReference type="PANTHER" id="PTHR32059">
    <property type="entry name" value="RAB11-BINDING PROTEIN RELCH"/>
    <property type="match status" value="1"/>
</dbReference>
<dbReference type="InterPro" id="IPR040362">
    <property type="entry name" value="RELCH"/>
</dbReference>
<sequence length="1169" mass="131038">MADSDEEVEANERHLIASDFDAFAEKLLKNQLLLTALELHTELVEVGLEIPRLRDFFSNPGNFERQFLSSSRDALFPGLPRTSSNATIDSLDDFARYSDDGNRETEERVAVLEFELRKAHETIKALRGSLTEATETETPVTEGSKGNRSGNESTAVGESLRPHEKRALNFLVNEYLLRNGYRVTSVTFSDENADQDFEDWDDVGLNTAKPPDLLHLYRDYAHHTVPDVMLVLQSVKEEKTNLEAEHAKLREDCKKLQEEIGELRYENHILAESIEKLESERKDVANSSQQTETDSVGGLSQNTVIVVSNTDGIMVEQSESTTPIHANDTGEELSVVKNAESKNGNEHRSPIDMDQSANTKDVDQEVESTLPEAETHFGNNSESSADIDMESASEKDCSSPALAATNPDAPSTEPLIKRPSETSRKTSSFFRDKLLSFTHVQLENRLSNEVCKLSNADENAVLILARCLPHIVPNVLLNKREELIPVILCSAIHHPEAKERDNLLHMLFNLIKRPDEDQRQMIMSGCAAFARVVGPTRIEAELLPQWWEQIGHKYVERRLLVAEACGGLVPCLPDYIRSSLVWSMLKQMLSDDRNEAVREAVTKSLALVVAFIENEDKYEQAYELLMDTLFDSSEKVAKTSGEIFLPSFAIWSQDLGRLESHLFASLITNLESALKDLEELQELCRASEDVEKIQKTAEAIENRLPRCIQVLASLIPALFVTVLRTAPFAKKPEDVERYNVPLSPERFVSPTSPLTDIETIFGGNQTVAFHVRRFDKFVLEEQFESWENLSWIHYDCLPNLCEIAGKIQVTMRDSVQQLISLFRTLCITFGRPYAEKKLTLVSVNDAFSNSFGNLGLVVKKIVVVEAVKMIQIKPFCVDRLNVLAMTGERRERLLSSACLPVLVAGVLGCFDSEDDLSELTSLLRHTVIALAEASVPFDGPIIIFQELSASDRYHQVLIGVLWQIVVHADPAVRSSAAPLFTVLTSGVHLDLISRQVLPALVTLASDSQMSVRTASIPAFASIVENVTDKAILEKVYVQFQSFLEDPQYKDQHELQTTMIRTFGKVAPHAEPHFRDEVISIEVINDYIIPGLRAVKQDIEALAPDCEETVLVLLKECETKVEQKSSANFPASSKIGQEIKSTFISGFHRLKEAPRPKMTDIFKKKDRFDS</sequence>
<reference evidence="4" key="2">
    <citation type="journal article" date="2023" name="Science">
        <title>Genomic signatures of disease resistance in endangered staghorn corals.</title>
        <authorList>
            <person name="Vollmer S.V."/>
            <person name="Selwyn J.D."/>
            <person name="Despard B.A."/>
            <person name="Roesel C.L."/>
        </authorList>
    </citation>
    <scope>NUCLEOTIDE SEQUENCE</scope>
    <source>
        <strain evidence="4">K2</strain>
    </source>
</reference>
<dbReference type="SMART" id="SM00667">
    <property type="entry name" value="LisH"/>
    <property type="match status" value="1"/>
</dbReference>
<dbReference type="Gene3D" id="1.25.10.10">
    <property type="entry name" value="Leucine-rich Repeat Variant"/>
    <property type="match status" value="2"/>
</dbReference>
<feature type="region of interest" description="Disordered" evidence="3">
    <location>
        <begin position="130"/>
        <end position="159"/>
    </location>
</feature>
<feature type="coiled-coil region" evidence="2">
    <location>
        <begin position="663"/>
        <end position="690"/>
    </location>
</feature>
<evidence type="ECO:0000256" key="2">
    <source>
        <dbReference type="SAM" id="Coils"/>
    </source>
</evidence>
<dbReference type="InterPro" id="IPR011989">
    <property type="entry name" value="ARM-like"/>
</dbReference>
<feature type="compositionally biased region" description="Basic and acidic residues" evidence="3">
    <location>
        <begin position="340"/>
        <end position="351"/>
    </location>
</feature>
<evidence type="ECO:0000313" key="4">
    <source>
        <dbReference type="EMBL" id="KAK2559591.1"/>
    </source>
</evidence>
<feature type="region of interest" description="Disordered" evidence="3">
    <location>
        <begin position="340"/>
        <end position="424"/>
    </location>
</feature>
<dbReference type="InterPro" id="IPR006594">
    <property type="entry name" value="LisH"/>
</dbReference>
<feature type="region of interest" description="Disordered" evidence="3">
    <location>
        <begin position="281"/>
        <end position="300"/>
    </location>
</feature>
<proteinExistence type="predicted"/>
<evidence type="ECO:0000256" key="1">
    <source>
        <dbReference type="PROSITE-ProRule" id="PRU00103"/>
    </source>
</evidence>
<feature type="compositionally biased region" description="Low complexity" evidence="3">
    <location>
        <begin position="131"/>
        <end position="142"/>
    </location>
</feature>
<dbReference type="Proteomes" id="UP001249851">
    <property type="component" value="Unassembled WGS sequence"/>
</dbReference>
<dbReference type="PROSITE" id="PS50896">
    <property type="entry name" value="LISH"/>
    <property type="match status" value="1"/>
</dbReference>
<feature type="compositionally biased region" description="Polar residues" evidence="3">
    <location>
        <begin position="285"/>
        <end position="300"/>
    </location>
</feature>
<keyword evidence="2" id="KW-0175">Coiled coil</keyword>
<dbReference type="SUPFAM" id="SSF48371">
    <property type="entry name" value="ARM repeat"/>
    <property type="match status" value="1"/>
</dbReference>
<name>A0AAD9V386_ACRCE</name>
<dbReference type="GO" id="GO:0055037">
    <property type="term" value="C:recycling endosome"/>
    <property type="evidence" value="ECO:0007669"/>
    <property type="project" value="TreeGrafter"/>
</dbReference>
<dbReference type="GO" id="GO:0032367">
    <property type="term" value="P:intracellular cholesterol transport"/>
    <property type="evidence" value="ECO:0007669"/>
    <property type="project" value="InterPro"/>
</dbReference>
<dbReference type="AlphaFoldDB" id="A0AAD9V386"/>
<dbReference type="PANTHER" id="PTHR32059:SF0">
    <property type="entry name" value="RAB11-BINDING PROTEIN RELCH"/>
    <property type="match status" value="1"/>
</dbReference>
<gene>
    <name evidence="4" type="ORF">P5673_017664</name>
</gene>
<keyword evidence="5" id="KW-1185">Reference proteome</keyword>
<evidence type="ECO:0000313" key="5">
    <source>
        <dbReference type="Proteomes" id="UP001249851"/>
    </source>
</evidence>
<feature type="compositionally biased region" description="Basic and acidic residues" evidence="3">
    <location>
        <begin position="415"/>
        <end position="424"/>
    </location>
</feature>
<comment type="caution">
    <text evidence="4">The sequence shown here is derived from an EMBL/GenBank/DDBJ whole genome shotgun (WGS) entry which is preliminary data.</text>
</comment>
<dbReference type="EMBL" id="JARQWQ010000039">
    <property type="protein sequence ID" value="KAK2559591.1"/>
    <property type="molecule type" value="Genomic_DNA"/>
</dbReference>
<dbReference type="GO" id="GO:0005802">
    <property type="term" value="C:trans-Golgi network"/>
    <property type="evidence" value="ECO:0007669"/>
    <property type="project" value="InterPro"/>
</dbReference>
<dbReference type="PROSITE" id="PS50077">
    <property type="entry name" value="HEAT_REPEAT"/>
    <property type="match status" value="1"/>
</dbReference>